<reference evidence="2" key="1">
    <citation type="submission" date="2023-07" db="EMBL/GenBank/DDBJ databases">
        <title>The genome sequence of Rhodocytophaga aerolata KACC 12507.</title>
        <authorList>
            <person name="Zhang X."/>
        </authorList>
    </citation>
    <scope>NUCLEOTIDE SEQUENCE</scope>
    <source>
        <strain evidence="2">KACC 12507</strain>
    </source>
</reference>
<name>A0ABT8R9B1_9BACT</name>
<dbReference type="EMBL" id="JAUKPO010000013">
    <property type="protein sequence ID" value="MDO1448670.1"/>
    <property type="molecule type" value="Genomic_DNA"/>
</dbReference>
<organism evidence="2 3">
    <name type="scientific">Rhodocytophaga aerolata</name>
    <dbReference type="NCBI Taxonomy" id="455078"/>
    <lineage>
        <taxon>Bacteria</taxon>
        <taxon>Pseudomonadati</taxon>
        <taxon>Bacteroidota</taxon>
        <taxon>Cytophagia</taxon>
        <taxon>Cytophagales</taxon>
        <taxon>Rhodocytophagaceae</taxon>
        <taxon>Rhodocytophaga</taxon>
    </lineage>
</organism>
<gene>
    <name evidence="2" type="ORF">Q0590_20505</name>
</gene>
<comment type="caution">
    <text evidence="2">The sequence shown here is derived from an EMBL/GenBank/DDBJ whole genome shotgun (WGS) entry which is preliminary data.</text>
</comment>
<evidence type="ECO:0000313" key="3">
    <source>
        <dbReference type="Proteomes" id="UP001168528"/>
    </source>
</evidence>
<evidence type="ECO:0000313" key="2">
    <source>
        <dbReference type="EMBL" id="MDO1448670.1"/>
    </source>
</evidence>
<dbReference type="InterPro" id="IPR025381">
    <property type="entry name" value="DUF4296"/>
</dbReference>
<dbReference type="Proteomes" id="UP001168528">
    <property type="component" value="Unassembled WGS sequence"/>
</dbReference>
<keyword evidence="3" id="KW-1185">Reference proteome</keyword>
<feature type="domain" description="DUF4296" evidence="1">
    <location>
        <begin position="21"/>
        <end position="107"/>
    </location>
</feature>
<proteinExistence type="predicted"/>
<dbReference type="Pfam" id="PF14129">
    <property type="entry name" value="DUF4296"/>
    <property type="match status" value="1"/>
</dbReference>
<protein>
    <submittedName>
        <fullName evidence="2">DUF4296 domain-containing protein</fullName>
    </submittedName>
</protein>
<evidence type="ECO:0000259" key="1">
    <source>
        <dbReference type="Pfam" id="PF14129"/>
    </source>
</evidence>
<dbReference type="RefSeq" id="WP_302039470.1">
    <property type="nucleotide sequence ID" value="NZ_JAUKPO010000013.1"/>
</dbReference>
<accession>A0ABT8R9B1</accession>
<sequence>MKKLLIFFLLLPACLSKEKPPQGVLPSDKMVAILVDIHIAEARANRIQLRSYDSIQAYYKKLEANVYQKHKVDSVTYRKSFRYYMDHMKQMDEIYTAVVDSLNVREKVGKLDY</sequence>